<feature type="transmembrane region" description="Helical" evidence="1">
    <location>
        <begin position="165"/>
        <end position="182"/>
    </location>
</feature>
<keyword evidence="3" id="KW-1185">Reference proteome</keyword>
<protein>
    <submittedName>
        <fullName evidence="2">Uncharacterized protein</fullName>
    </submittedName>
</protein>
<keyword evidence="1" id="KW-0472">Membrane</keyword>
<dbReference type="STRING" id="1036779.SAMN04515666_107119"/>
<dbReference type="AlphaFoldDB" id="A0A1H7VJJ7"/>
<dbReference type="OrthoDB" id="8158255at2"/>
<name>A0A1H7VJJ7_9HYPH</name>
<sequence length="202" mass="21681">MPDVIKDEARRRDYGLFVRPGAGGLALKLADEGVALTDEHLFWANGVGEETRPLSDISGVHLTVAHITRHGDFGSCEIRFEGSAPLQVVASSAFGFPDEQRSPVYAAFIRDLHASLAQRPAGTVRFSAGVSEGRLRVMQVMLVIAGLLFVALPLVLLLLSGELGMLAAALAGGILVAGLYGWTEKNRPRGYDPRRVPPELLP</sequence>
<proteinExistence type="predicted"/>
<dbReference type="EMBL" id="FOAN01000007">
    <property type="protein sequence ID" value="SEM08997.1"/>
    <property type="molecule type" value="Genomic_DNA"/>
</dbReference>
<evidence type="ECO:0000256" key="1">
    <source>
        <dbReference type="SAM" id="Phobius"/>
    </source>
</evidence>
<feature type="transmembrane region" description="Helical" evidence="1">
    <location>
        <begin position="140"/>
        <end position="159"/>
    </location>
</feature>
<reference evidence="3" key="1">
    <citation type="submission" date="2016-10" db="EMBL/GenBank/DDBJ databases">
        <authorList>
            <person name="Varghese N."/>
            <person name="Submissions S."/>
        </authorList>
    </citation>
    <scope>NUCLEOTIDE SEQUENCE [LARGE SCALE GENOMIC DNA]</scope>
    <source>
        <strain evidence="3">LMG 26383,CCUG 61248,R- 45681</strain>
    </source>
</reference>
<evidence type="ECO:0000313" key="2">
    <source>
        <dbReference type="EMBL" id="SEM08997.1"/>
    </source>
</evidence>
<gene>
    <name evidence="2" type="ORF">SAMN04515666_107119</name>
</gene>
<keyword evidence="1" id="KW-1133">Transmembrane helix</keyword>
<accession>A0A1H7VJJ7</accession>
<keyword evidence="1" id="KW-0812">Transmembrane</keyword>
<evidence type="ECO:0000313" key="3">
    <source>
        <dbReference type="Proteomes" id="UP000199664"/>
    </source>
</evidence>
<dbReference type="RefSeq" id="WP_143079750.1">
    <property type="nucleotide sequence ID" value="NZ_FOAN01000007.1"/>
</dbReference>
<dbReference type="Proteomes" id="UP000199664">
    <property type="component" value="Unassembled WGS sequence"/>
</dbReference>
<organism evidence="2 3">
    <name type="scientific">Bosea lupini</name>
    <dbReference type="NCBI Taxonomy" id="1036779"/>
    <lineage>
        <taxon>Bacteria</taxon>
        <taxon>Pseudomonadati</taxon>
        <taxon>Pseudomonadota</taxon>
        <taxon>Alphaproteobacteria</taxon>
        <taxon>Hyphomicrobiales</taxon>
        <taxon>Boseaceae</taxon>
        <taxon>Bosea</taxon>
    </lineage>
</organism>